<sequence length="159" mass="16847">MTVFEGRFTDAANLKIAVVVGRFNDLVTGKLLSGCLDCLGRHGLDVEPSSKQVDVAWVPGSFEIPLVAQRLARSGSYNVVITLGAVIRGDTPHFDVVVAEVSKGVAAVARDTGVPVIFGVLTTDNLQQALERAGIKSNLGWSYALQALEMGSLLRGLPQ</sequence>
<feature type="binding site" evidence="7">
    <location>
        <begin position="90"/>
        <end position="91"/>
    </location>
    <ligand>
        <name>(2S)-2-hydroxy-3-oxobutyl phosphate</name>
        <dbReference type="ChEBI" id="CHEBI:58830"/>
    </ligand>
</feature>
<dbReference type="Proteomes" id="UP000240206">
    <property type="component" value="Unassembled WGS sequence"/>
</dbReference>
<comment type="caution">
    <text evidence="8">The sequence shown here is derived from an EMBL/GenBank/DDBJ whole genome shotgun (WGS) entry which is preliminary data.</text>
</comment>
<evidence type="ECO:0000313" key="9">
    <source>
        <dbReference type="Proteomes" id="UP000240206"/>
    </source>
</evidence>
<dbReference type="CDD" id="cd09209">
    <property type="entry name" value="Lumazine_synthase-I"/>
    <property type="match status" value="1"/>
</dbReference>
<feature type="binding site" evidence="7">
    <location>
        <begin position="61"/>
        <end position="63"/>
    </location>
    <ligand>
        <name>5-amino-6-(D-ribitylamino)uracil</name>
        <dbReference type="ChEBI" id="CHEBI:15934"/>
    </ligand>
</feature>
<dbReference type="UniPathway" id="UPA00275">
    <property type="reaction ID" value="UER00404"/>
</dbReference>
<comment type="catalytic activity">
    <reaction evidence="6 7">
        <text>(2S)-2-hydroxy-3-oxobutyl phosphate + 5-amino-6-(D-ribitylamino)uracil = 6,7-dimethyl-8-(1-D-ribityl)lumazine + phosphate + 2 H2O + H(+)</text>
        <dbReference type="Rhea" id="RHEA:26152"/>
        <dbReference type="ChEBI" id="CHEBI:15377"/>
        <dbReference type="ChEBI" id="CHEBI:15378"/>
        <dbReference type="ChEBI" id="CHEBI:15934"/>
        <dbReference type="ChEBI" id="CHEBI:43474"/>
        <dbReference type="ChEBI" id="CHEBI:58201"/>
        <dbReference type="ChEBI" id="CHEBI:58830"/>
        <dbReference type="EC" id="2.5.1.78"/>
    </reaction>
</comment>
<dbReference type="InterPro" id="IPR036467">
    <property type="entry name" value="LS/RS_sf"/>
</dbReference>
<dbReference type="Pfam" id="PF00885">
    <property type="entry name" value="DMRL_synthase"/>
    <property type="match status" value="1"/>
</dbReference>
<evidence type="ECO:0000256" key="5">
    <source>
        <dbReference type="ARBA" id="ARBA00022679"/>
    </source>
</evidence>
<feature type="binding site" evidence="7">
    <location>
        <position position="23"/>
    </location>
    <ligand>
        <name>5-amino-6-(D-ribitylamino)uracil</name>
        <dbReference type="ChEBI" id="CHEBI:15934"/>
    </ligand>
</feature>
<dbReference type="GO" id="GO:0000906">
    <property type="term" value="F:6,7-dimethyl-8-ribityllumazine synthase activity"/>
    <property type="evidence" value="ECO:0007669"/>
    <property type="project" value="UniProtKB-UniRule"/>
</dbReference>
<comment type="similarity">
    <text evidence="2 7">Belongs to the DMRL synthase family.</text>
</comment>
<evidence type="ECO:0000256" key="2">
    <source>
        <dbReference type="ARBA" id="ARBA00007424"/>
    </source>
</evidence>
<feature type="binding site" evidence="7">
    <location>
        <position position="132"/>
    </location>
    <ligand>
        <name>(2S)-2-hydroxy-3-oxobutyl phosphate</name>
        <dbReference type="ChEBI" id="CHEBI:58830"/>
    </ligand>
</feature>
<dbReference type="GO" id="GO:0009349">
    <property type="term" value="C:riboflavin synthase complex"/>
    <property type="evidence" value="ECO:0007669"/>
    <property type="project" value="UniProtKB-UniRule"/>
</dbReference>
<dbReference type="RefSeq" id="WP_106499922.1">
    <property type="nucleotide sequence ID" value="NZ_PXVC01000025.1"/>
</dbReference>
<dbReference type="Gene3D" id="3.40.50.960">
    <property type="entry name" value="Lumazine/riboflavin synthase"/>
    <property type="match status" value="1"/>
</dbReference>
<dbReference type="PANTHER" id="PTHR21058:SF0">
    <property type="entry name" value="6,7-DIMETHYL-8-RIBITYLLUMAZINE SYNTHASE"/>
    <property type="match status" value="1"/>
</dbReference>
<dbReference type="GO" id="GO:0005829">
    <property type="term" value="C:cytosol"/>
    <property type="evidence" value="ECO:0007669"/>
    <property type="project" value="TreeGrafter"/>
</dbReference>
<reference evidence="9" key="1">
    <citation type="submission" date="2018-03" db="EMBL/GenBank/DDBJ databases">
        <title>Ecological and genomic features of two cosmopolitan and abundant freshwater picocyanobacteria.</title>
        <authorList>
            <person name="Cabello-Yeves P.J."/>
            <person name="Picazo A."/>
            <person name="Camacho A."/>
            <person name="Callieri C."/>
            <person name="Rosselli R."/>
            <person name="Roda-Garcia J."/>
            <person name="Coutinho F.H."/>
            <person name="Rodriguez-Valera F."/>
        </authorList>
    </citation>
    <scope>NUCLEOTIDE SEQUENCE [LARGE SCALE GENOMIC DNA]</scope>
    <source>
        <strain evidence="9">Tous</strain>
    </source>
</reference>
<keyword evidence="5 7" id="KW-0808">Transferase</keyword>
<evidence type="ECO:0000256" key="6">
    <source>
        <dbReference type="ARBA" id="ARBA00048785"/>
    </source>
</evidence>
<comment type="pathway">
    <text evidence="1 7">Cofactor biosynthesis; riboflavin biosynthesis; riboflavin from 2-hydroxy-3-oxobutyl phosphate and 5-amino-6-(D-ribitylamino)uracil: step 1/2.</text>
</comment>
<feature type="binding site" evidence="7">
    <location>
        <position position="118"/>
    </location>
    <ligand>
        <name>5-amino-6-(D-ribitylamino)uracil</name>
        <dbReference type="ChEBI" id="CHEBI:15934"/>
    </ligand>
</feature>
<dbReference type="EMBL" id="PXVC01000025">
    <property type="protein sequence ID" value="PSI01629.1"/>
    <property type="molecule type" value="Genomic_DNA"/>
</dbReference>
<dbReference type="AlphaFoldDB" id="A0A2P7EEU5"/>
<dbReference type="NCBIfam" id="TIGR00114">
    <property type="entry name" value="lumazine-synth"/>
    <property type="match status" value="1"/>
</dbReference>
<evidence type="ECO:0000256" key="3">
    <source>
        <dbReference type="ARBA" id="ARBA00012664"/>
    </source>
</evidence>
<protein>
    <recommendedName>
        <fullName evidence="3 7">6,7-dimethyl-8-ribityllumazine synthase</fullName>
        <shortName evidence="7">DMRL synthase</shortName>
        <shortName evidence="7">LS</shortName>
        <shortName evidence="7">Lumazine synthase</shortName>
        <ecNumber evidence="3 7">2.5.1.78</ecNumber>
    </recommendedName>
</protein>
<evidence type="ECO:0000256" key="4">
    <source>
        <dbReference type="ARBA" id="ARBA00022619"/>
    </source>
</evidence>
<dbReference type="HAMAP" id="MF_00178">
    <property type="entry name" value="Lumazine_synth"/>
    <property type="match status" value="1"/>
</dbReference>
<evidence type="ECO:0000256" key="1">
    <source>
        <dbReference type="ARBA" id="ARBA00004917"/>
    </source>
</evidence>
<comment type="function">
    <text evidence="7">Catalyzes the formation of 6,7-dimethyl-8-ribityllumazine by condensation of 5-amino-6-(D-ribitylamino)uracil with 3,4-dihydroxy-2-butanone 4-phosphate. This is the penultimate step in the biosynthesis of riboflavin.</text>
</comment>
<feature type="binding site" evidence="7">
    <location>
        <begin position="85"/>
        <end position="87"/>
    </location>
    <ligand>
        <name>5-amino-6-(D-ribitylamino)uracil</name>
        <dbReference type="ChEBI" id="CHEBI:15934"/>
    </ligand>
</feature>
<organism evidence="8 9">
    <name type="scientific">Synechococcus lacustris str. Tous</name>
    <dbReference type="NCBI Taxonomy" id="1910958"/>
    <lineage>
        <taxon>Bacteria</taxon>
        <taxon>Bacillati</taxon>
        <taxon>Cyanobacteriota</taxon>
        <taxon>Cyanophyceae</taxon>
        <taxon>Synechococcales</taxon>
        <taxon>Synechococcaceae</taxon>
        <taxon>Synechococcus</taxon>
    </lineage>
</organism>
<proteinExistence type="inferred from homology"/>
<dbReference type="PANTHER" id="PTHR21058">
    <property type="entry name" value="6,7-DIMETHYL-8-RIBITYLLUMAZINE SYNTHASE DMRL SYNTHASE LUMAZINE SYNTHASE"/>
    <property type="match status" value="1"/>
</dbReference>
<dbReference type="SUPFAM" id="SSF52121">
    <property type="entry name" value="Lumazine synthase"/>
    <property type="match status" value="1"/>
</dbReference>
<keyword evidence="9" id="KW-1185">Reference proteome</keyword>
<keyword evidence="4 7" id="KW-0686">Riboflavin biosynthesis</keyword>
<gene>
    <name evidence="7" type="primary">ribH</name>
    <name evidence="8" type="ORF">C7K08_06960</name>
</gene>
<dbReference type="InterPro" id="IPR002180">
    <property type="entry name" value="LS/RS"/>
</dbReference>
<dbReference type="EC" id="2.5.1.78" evidence="3 7"/>
<name>A0A2P7EEU5_9SYNE</name>
<dbReference type="InterPro" id="IPR034964">
    <property type="entry name" value="LS"/>
</dbReference>
<dbReference type="GO" id="GO:0009231">
    <property type="term" value="P:riboflavin biosynthetic process"/>
    <property type="evidence" value="ECO:0007669"/>
    <property type="project" value="UniProtKB-UniRule"/>
</dbReference>
<evidence type="ECO:0000256" key="7">
    <source>
        <dbReference type="HAMAP-Rule" id="MF_00178"/>
    </source>
</evidence>
<evidence type="ECO:0000313" key="8">
    <source>
        <dbReference type="EMBL" id="PSI01629.1"/>
    </source>
</evidence>
<accession>A0A2P7EEU5</accession>
<feature type="active site" description="Proton donor" evidence="7">
    <location>
        <position position="93"/>
    </location>
</feature>
<dbReference type="STRING" id="1910958.BTM30_08680"/>